<reference evidence="2 3" key="1">
    <citation type="journal article" date="2016" name="Genome Announc.">
        <title>Draft Genome Sequence of Planomonospora sphaerica JCM9374, a Rare Actinomycete.</title>
        <authorList>
            <person name="Dohra H."/>
            <person name="Suzuki T."/>
            <person name="Inoue Y."/>
            <person name="Kodani S."/>
        </authorList>
    </citation>
    <scope>NUCLEOTIDE SEQUENCE [LARGE SCALE GENOMIC DNA]</scope>
    <source>
        <strain evidence="2 3">JCM 9374</strain>
    </source>
</reference>
<keyword evidence="1" id="KW-0812">Transmembrane</keyword>
<evidence type="ECO:0000313" key="3">
    <source>
        <dbReference type="Proteomes" id="UP000077701"/>
    </source>
</evidence>
<dbReference type="AlphaFoldDB" id="A0A171CDK9"/>
<dbReference type="EMBL" id="BDCX01000004">
    <property type="protein sequence ID" value="GAT66547.1"/>
    <property type="molecule type" value="Genomic_DNA"/>
</dbReference>
<evidence type="ECO:0000313" key="2">
    <source>
        <dbReference type="EMBL" id="GAT66547.1"/>
    </source>
</evidence>
<dbReference type="RefSeq" id="WP_153054178.1">
    <property type="nucleotide sequence ID" value="NZ_BDCX01000004.1"/>
</dbReference>
<proteinExistence type="predicted"/>
<accession>A0A171CDK9</accession>
<protein>
    <submittedName>
        <fullName evidence="2">Uncharacterized protein</fullName>
    </submittedName>
</protein>
<organism evidence="2 3">
    <name type="scientific">Planomonospora sphaerica</name>
    <dbReference type="NCBI Taxonomy" id="161355"/>
    <lineage>
        <taxon>Bacteria</taxon>
        <taxon>Bacillati</taxon>
        <taxon>Actinomycetota</taxon>
        <taxon>Actinomycetes</taxon>
        <taxon>Streptosporangiales</taxon>
        <taxon>Streptosporangiaceae</taxon>
        <taxon>Planomonospora</taxon>
    </lineage>
</organism>
<feature type="transmembrane region" description="Helical" evidence="1">
    <location>
        <begin position="25"/>
        <end position="43"/>
    </location>
</feature>
<dbReference type="Proteomes" id="UP000077701">
    <property type="component" value="Unassembled WGS sequence"/>
</dbReference>
<comment type="caution">
    <text evidence="2">The sequence shown here is derived from an EMBL/GenBank/DDBJ whole genome shotgun (WGS) entry which is preliminary data.</text>
</comment>
<reference evidence="3" key="2">
    <citation type="submission" date="2016-04" db="EMBL/GenBank/DDBJ databases">
        <title>Planomonospora sphaerica JCM9374 whole genome shotgun sequence.</title>
        <authorList>
            <person name="Suzuki T."/>
            <person name="Dohra H."/>
            <person name="Kodani S."/>
        </authorList>
    </citation>
    <scope>NUCLEOTIDE SEQUENCE [LARGE SCALE GENOMIC DNA]</scope>
    <source>
        <strain evidence="3">JCM 9374</strain>
    </source>
</reference>
<keyword evidence="1" id="KW-1133">Transmembrane helix</keyword>
<evidence type="ECO:0000256" key="1">
    <source>
        <dbReference type="SAM" id="Phobius"/>
    </source>
</evidence>
<sequence length="183" mass="19601">MISNHVLAQWDSKAGALTPRDRRRFAVAGCVGLVLVVAGLVAWNSGVVVPRLSALRGGEQMDELREDRPGWPELLVKEGRVVINDGHLPVTVTAVSGASPGLALRSAGVHLPQVIEPGETLPLTLAYTVTDCGTASETIDLRIRVERWWGTAEVGVPFAEGESPWIRGPVTSACEFAESRMGR</sequence>
<keyword evidence="1" id="KW-0472">Membrane</keyword>
<keyword evidence="3" id="KW-1185">Reference proteome</keyword>
<dbReference type="OrthoDB" id="3536534at2"/>
<gene>
    <name evidence="2" type="ORF">PS9374_02197</name>
</gene>
<name>A0A171CDK9_9ACTN</name>